<dbReference type="PANTHER" id="PTHR30290">
    <property type="entry name" value="PERIPLASMIC BINDING COMPONENT OF ABC TRANSPORTER"/>
    <property type="match status" value="1"/>
</dbReference>
<feature type="chain" id="PRO_5038483819" evidence="1">
    <location>
        <begin position="25"/>
        <end position="541"/>
    </location>
</feature>
<dbReference type="InterPro" id="IPR039424">
    <property type="entry name" value="SBP_5"/>
</dbReference>
<dbReference type="PROSITE" id="PS51257">
    <property type="entry name" value="PROKAR_LIPOPROTEIN"/>
    <property type="match status" value="1"/>
</dbReference>
<dbReference type="GO" id="GO:0042597">
    <property type="term" value="C:periplasmic space"/>
    <property type="evidence" value="ECO:0007669"/>
    <property type="project" value="UniProtKB-ARBA"/>
</dbReference>
<dbReference type="Gene3D" id="3.90.76.10">
    <property type="entry name" value="Dipeptide-binding Protein, Domain 1"/>
    <property type="match status" value="1"/>
</dbReference>
<protein>
    <submittedName>
        <fullName evidence="3">ABC-type dipeptide transport system, periplasmic component</fullName>
    </submittedName>
</protein>
<dbReference type="InterPro" id="IPR030678">
    <property type="entry name" value="Peptide/Ni-bd"/>
</dbReference>
<dbReference type="AlphaFoldDB" id="G7WDA0"/>
<dbReference type="STRING" id="768706.Desor_1971"/>
<dbReference type="KEGG" id="dor:Desor_1971"/>
<evidence type="ECO:0000313" key="3">
    <source>
        <dbReference type="EMBL" id="AET67585.1"/>
    </source>
</evidence>
<dbReference type="Pfam" id="PF00496">
    <property type="entry name" value="SBP_bac_5"/>
    <property type="match status" value="1"/>
</dbReference>
<dbReference type="RefSeq" id="WP_014184400.1">
    <property type="nucleotide sequence ID" value="NC_016584.1"/>
</dbReference>
<feature type="domain" description="Solute-binding protein family 5" evidence="2">
    <location>
        <begin position="85"/>
        <end position="461"/>
    </location>
</feature>
<proteinExistence type="predicted"/>
<evidence type="ECO:0000313" key="4">
    <source>
        <dbReference type="Proteomes" id="UP000006346"/>
    </source>
</evidence>
<evidence type="ECO:0000259" key="2">
    <source>
        <dbReference type="Pfam" id="PF00496"/>
    </source>
</evidence>
<dbReference type="EMBL" id="CP003108">
    <property type="protein sequence ID" value="AET67585.1"/>
    <property type="molecule type" value="Genomic_DNA"/>
</dbReference>
<evidence type="ECO:0000256" key="1">
    <source>
        <dbReference type="SAM" id="SignalP"/>
    </source>
</evidence>
<dbReference type="HOGENOM" id="CLU_017028_8_4_9"/>
<organism evidence="3 4">
    <name type="scientific">Desulfosporosinus orientis (strain ATCC 19365 / DSM 765 / NCIMB 8382 / VKM B-1628 / Singapore I)</name>
    <name type="common">Desulfotomaculum orientis</name>
    <dbReference type="NCBI Taxonomy" id="768706"/>
    <lineage>
        <taxon>Bacteria</taxon>
        <taxon>Bacillati</taxon>
        <taxon>Bacillota</taxon>
        <taxon>Clostridia</taxon>
        <taxon>Eubacteriales</taxon>
        <taxon>Desulfitobacteriaceae</taxon>
        <taxon>Desulfosporosinus</taxon>
    </lineage>
</organism>
<dbReference type="CDD" id="cd00995">
    <property type="entry name" value="PBP2_NikA_DppA_OppA_like"/>
    <property type="match status" value="1"/>
</dbReference>
<name>G7WDA0_DESOD</name>
<dbReference type="Proteomes" id="UP000006346">
    <property type="component" value="Chromosome"/>
</dbReference>
<dbReference type="GO" id="GO:0043190">
    <property type="term" value="C:ATP-binding cassette (ABC) transporter complex"/>
    <property type="evidence" value="ECO:0007669"/>
    <property type="project" value="InterPro"/>
</dbReference>
<dbReference type="InterPro" id="IPR000914">
    <property type="entry name" value="SBP_5_dom"/>
</dbReference>
<dbReference type="OrthoDB" id="137511at2"/>
<dbReference type="Gene3D" id="3.40.190.10">
    <property type="entry name" value="Periplasmic binding protein-like II"/>
    <property type="match status" value="1"/>
</dbReference>
<dbReference type="eggNOG" id="COG0747">
    <property type="taxonomic scope" value="Bacteria"/>
</dbReference>
<reference evidence="4" key="1">
    <citation type="submission" date="2011-11" db="EMBL/GenBank/DDBJ databases">
        <title>Complete sequence of Desulfosporosinus orientis DSM 765.</title>
        <authorList>
            <person name="Lucas S."/>
            <person name="Han J."/>
            <person name="Lapidus A."/>
            <person name="Cheng J.-F."/>
            <person name="Goodwin L."/>
            <person name="Pitluck S."/>
            <person name="Peters L."/>
            <person name="Ovchinnikova G."/>
            <person name="Teshima H."/>
            <person name="Detter J.C."/>
            <person name="Han C."/>
            <person name="Tapia R."/>
            <person name="Land M."/>
            <person name="Hauser L."/>
            <person name="Kyrpides N."/>
            <person name="Ivanova N."/>
            <person name="Pagani I."/>
            <person name="Pester M."/>
            <person name="Spring S."/>
            <person name="Ollivier B."/>
            <person name="Rattei T."/>
            <person name="Klenk H.-P."/>
            <person name="Wagner M."/>
            <person name="Loy A."/>
            <person name="Woyke T."/>
        </authorList>
    </citation>
    <scope>NUCLEOTIDE SEQUENCE [LARGE SCALE GENOMIC DNA]</scope>
    <source>
        <strain evidence="4">ATCC 19365 / DSM 765 / NCIMB 8382 / VKM B-1628</strain>
    </source>
</reference>
<keyword evidence="4" id="KW-1185">Reference proteome</keyword>
<dbReference type="SUPFAM" id="SSF53850">
    <property type="entry name" value="Periplasmic binding protein-like II"/>
    <property type="match status" value="1"/>
</dbReference>
<dbReference type="PATRIC" id="fig|768706.3.peg.1985"/>
<dbReference type="GO" id="GO:0015833">
    <property type="term" value="P:peptide transport"/>
    <property type="evidence" value="ECO:0007669"/>
    <property type="project" value="TreeGrafter"/>
</dbReference>
<feature type="signal peptide" evidence="1">
    <location>
        <begin position="1"/>
        <end position="24"/>
    </location>
</feature>
<dbReference type="Gene3D" id="3.10.105.10">
    <property type="entry name" value="Dipeptide-binding Protein, Domain 3"/>
    <property type="match status" value="1"/>
</dbReference>
<gene>
    <name evidence="3" type="ordered locus">Desor_1971</name>
</gene>
<accession>G7WDA0</accession>
<keyword evidence="1" id="KW-0732">Signal</keyword>
<dbReference type="PIRSF" id="PIRSF002741">
    <property type="entry name" value="MppA"/>
    <property type="match status" value="1"/>
</dbReference>
<sequence length="541" mass="60584">MGRKKYFKILITFLCIFLIGSTVAGCGNQGVTGDSQGKEAKKYINIGILSSPVDLNPVDPGDDASAYMAKIMYEPLSELDEDMTFKPMLADSIETSDNTVFTIKLNKDAKWTDGQPVTTDDVIFAIKLICNPEIASMFASNFSIIEGTDDKGIIPDLTADISGIKKIDDKTLQLKTKAPISMNLFQNSICRNTLAVPQHVFKNVDLANFRKDPNILEPKVTNGAYKLVTYKRDQYIQMEANKDYFRGAPIIDTINFKIMPGSELTVQLENGEIDMNLAQIAALPLEDYDKIKKMSNITTKSGEPNAIYFLFINHKSMPDVRVRKAISYAVNRKMIVDNLYKGEAEVVDSFFTSNNPYLNKDLPGAVYDPEKAKQLLKEAGWDSSKTVNLIVSTSNKTRVQAADIIAENLKSVGINVKIQKMDHATAMNKTKNKEYDLTLMADTLIPVDPTYDLPFFVTSGNFCGYDNPKVDELVEAVKREIDDNKVKAYLYDLQKILAEDVPMPIFYATKGLKATSKRVIYGEPKDYGTFIDVYKWDVKQK</sequence>
<dbReference type="GO" id="GO:1904680">
    <property type="term" value="F:peptide transmembrane transporter activity"/>
    <property type="evidence" value="ECO:0007669"/>
    <property type="project" value="TreeGrafter"/>
</dbReference>
<reference evidence="3 4" key="2">
    <citation type="journal article" date="2012" name="J. Bacteriol.">
        <title>Complete genome sequences of Desulfosporosinus orientis DSM765T, Desulfosporosinus youngiae DSM17734T, Desulfosporosinus meridiei DSM13257T, and Desulfosporosinus acidiphilus DSM22704T.</title>
        <authorList>
            <person name="Pester M."/>
            <person name="Brambilla E."/>
            <person name="Alazard D."/>
            <person name="Rattei T."/>
            <person name="Weinmaier T."/>
            <person name="Han J."/>
            <person name="Lucas S."/>
            <person name="Lapidus A."/>
            <person name="Cheng J.F."/>
            <person name="Goodwin L."/>
            <person name="Pitluck S."/>
            <person name="Peters L."/>
            <person name="Ovchinnikova G."/>
            <person name="Teshima H."/>
            <person name="Detter J.C."/>
            <person name="Han C.S."/>
            <person name="Tapia R."/>
            <person name="Land M.L."/>
            <person name="Hauser L."/>
            <person name="Kyrpides N.C."/>
            <person name="Ivanova N.N."/>
            <person name="Pagani I."/>
            <person name="Huntmann M."/>
            <person name="Wei C.L."/>
            <person name="Davenport K.W."/>
            <person name="Daligault H."/>
            <person name="Chain P.S."/>
            <person name="Chen A."/>
            <person name="Mavromatis K."/>
            <person name="Markowitz V."/>
            <person name="Szeto E."/>
            <person name="Mikhailova N."/>
            <person name="Pati A."/>
            <person name="Wagner M."/>
            <person name="Woyke T."/>
            <person name="Ollivier B."/>
            <person name="Klenk H.P."/>
            <person name="Spring S."/>
            <person name="Loy A."/>
        </authorList>
    </citation>
    <scope>NUCLEOTIDE SEQUENCE [LARGE SCALE GENOMIC DNA]</scope>
    <source>
        <strain evidence="4">ATCC 19365 / DSM 765 / NCIMB 8382 / VKM B-1628</strain>
    </source>
</reference>